<proteinExistence type="inferred from homology"/>
<feature type="region of interest" description="Disordered" evidence="5">
    <location>
        <begin position="171"/>
        <end position="227"/>
    </location>
</feature>
<evidence type="ECO:0000259" key="6">
    <source>
        <dbReference type="Pfam" id="PF03466"/>
    </source>
</evidence>
<reference evidence="7" key="1">
    <citation type="journal article" date="2021" name="PeerJ">
        <title>Extensive microbial diversity within the chicken gut microbiome revealed by metagenomics and culture.</title>
        <authorList>
            <person name="Gilroy R."/>
            <person name="Ravi A."/>
            <person name="Getino M."/>
            <person name="Pursley I."/>
            <person name="Horton D.L."/>
            <person name="Alikhan N.F."/>
            <person name="Baker D."/>
            <person name="Gharbi K."/>
            <person name="Hall N."/>
            <person name="Watson M."/>
            <person name="Adriaenssens E.M."/>
            <person name="Foster-Nyarko E."/>
            <person name="Jarju S."/>
            <person name="Secka A."/>
            <person name="Antonio M."/>
            <person name="Oren A."/>
            <person name="Chaudhuri R.R."/>
            <person name="La Ragione R."/>
            <person name="Hildebrand F."/>
            <person name="Pallen M.J."/>
        </authorList>
    </citation>
    <scope>NUCLEOTIDE SEQUENCE</scope>
    <source>
        <strain evidence="7">ChiGjej1B1-98</strain>
    </source>
</reference>
<feature type="compositionally biased region" description="Basic residues" evidence="5">
    <location>
        <begin position="215"/>
        <end position="227"/>
    </location>
</feature>
<dbReference type="SUPFAM" id="SSF53850">
    <property type="entry name" value="Periplasmic binding protein-like II"/>
    <property type="match status" value="1"/>
</dbReference>
<protein>
    <submittedName>
        <fullName evidence="7">LysR family transcriptional regulator substrate-binding protein</fullName>
    </submittedName>
</protein>
<dbReference type="GO" id="GO:0003700">
    <property type="term" value="F:DNA-binding transcription factor activity"/>
    <property type="evidence" value="ECO:0007669"/>
    <property type="project" value="TreeGrafter"/>
</dbReference>
<organism evidence="7 8">
    <name type="scientific">Candidatus Agrococcus pullicola</name>
    <dbReference type="NCBI Taxonomy" id="2838429"/>
    <lineage>
        <taxon>Bacteria</taxon>
        <taxon>Bacillati</taxon>
        <taxon>Actinomycetota</taxon>
        <taxon>Actinomycetes</taxon>
        <taxon>Micrococcales</taxon>
        <taxon>Microbacteriaceae</taxon>
        <taxon>Agrococcus</taxon>
    </lineage>
</organism>
<comment type="similarity">
    <text evidence="1">Belongs to the LysR transcriptional regulatory family.</text>
</comment>
<keyword evidence="3" id="KW-0238">DNA-binding</keyword>
<sequence>MAALRIRYVEGVNPSRWFTVWDERHPDSPLDQRRVPESEQFDDVIAGDADLAIVRGEATDARLHRVRLFEERAVAVAMRDHPIEAFDEINLSDLDGEHLIDIDALSAEDAAAVAATGAGIAILPMSVARLYGRKDAIARPVVDVPGYEVALVWLRDRDDDGIQDFVGITRGRRAASSRGSDSADAEPVGDRSREKRKQPLQRQQQRPAGQSRPRGPGRKPSRPRRRR</sequence>
<evidence type="ECO:0000313" key="8">
    <source>
        <dbReference type="Proteomes" id="UP000824005"/>
    </source>
</evidence>
<evidence type="ECO:0000313" key="7">
    <source>
        <dbReference type="EMBL" id="HIY67469.1"/>
    </source>
</evidence>
<dbReference type="InterPro" id="IPR005119">
    <property type="entry name" value="LysR_subst-bd"/>
</dbReference>
<dbReference type="Gene3D" id="3.40.190.290">
    <property type="match status" value="1"/>
</dbReference>
<keyword evidence="4" id="KW-0804">Transcription</keyword>
<gene>
    <name evidence="7" type="ORF">H9830_14490</name>
</gene>
<evidence type="ECO:0000256" key="2">
    <source>
        <dbReference type="ARBA" id="ARBA00023015"/>
    </source>
</evidence>
<dbReference type="EMBL" id="DXDC01000440">
    <property type="protein sequence ID" value="HIY67469.1"/>
    <property type="molecule type" value="Genomic_DNA"/>
</dbReference>
<dbReference type="GO" id="GO:0003677">
    <property type="term" value="F:DNA binding"/>
    <property type="evidence" value="ECO:0007669"/>
    <property type="project" value="UniProtKB-KW"/>
</dbReference>
<name>A0A9D1YX52_9MICO</name>
<dbReference type="Proteomes" id="UP000824005">
    <property type="component" value="Unassembled WGS sequence"/>
</dbReference>
<evidence type="ECO:0000256" key="5">
    <source>
        <dbReference type="SAM" id="MobiDB-lite"/>
    </source>
</evidence>
<evidence type="ECO:0000256" key="1">
    <source>
        <dbReference type="ARBA" id="ARBA00009437"/>
    </source>
</evidence>
<feature type="compositionally biased region" description="Low complexity" evidence="5">
    <location>
        <begin position="200"/>
        <end position="214"/>
    </location>
</feature>
<dbReference type="Pfam" id="PF03466">
    <property type="entry name" value="LysR_substrate"/>
    <property type="match status" value="1"/>
</dbReference>
<evidence type="ECO:0000256" key="3">
    <source>
        <dbReference type="ARBA" id="ARBA00023125"/>
    </source>
</evidence>
<dbReference type="CDD" id="cd05466">
    <property type="entry name" value="PBP2_LTTR_substrate"/>
    <property type="match status" value="1"/>
</dbReference>
<reference evidence="7" key="2">
    <citation type="submission" date="2021-04" db="EMBL/GenBank/DDBJ databases">
        <authorList>
            <person name="Gilroy R."/>
        </authorList>
    </citation>
    <scope>NUCLEOTIDE SEQUENCE</scope>
    <source>
        <strain evidence="7">ChiGjej1B1-98</strain>
    </source>
</reference>
<feature type="domain" description="LysR substrate-binding" evidence="6">
    <location>
        <begin position="21"/>
        <end position="100"/>
    </location>
</feature>
<comment type="caution">
    <text evidence="7">The sequence shown here is derived from an EMBL/GenBank/DDBJ whole genome shotgun (WGS) entry which is preliminary data.</text>
</comment>
<dbReference type="PANTHER" id="PTHR30346:SF0">
    <property type="entry name" value="HCA OPERON TRANSCRIPTIONAL ACTIVATOR HCAR"/>
    <property type="match status" value="1"/>
</dbReference>
<dbReference type="GO" id="GO:0032993">
    <property type="term" value="C:protein-DNA complex"/>
    <property type="evidence" value="ECO:0007669"/>
    <property type="project" value="TreeGrafter"/>
</dbReference>
<dbReference type="PANTHER" id="PTHR30346">
    <property type="entry name" value="TRANSCRIPTIONAL DUAL REGULATOR HCAR-RELATED"/>
    <property type="match status" value="1"/>
</dbReference>
<accession>A0A9D1YX52</accession>
<evidence type="ECO:0000256" key="4">
    <source>
        <dbReference type="ARBA" id="ARBA00023163"/>
    </source>
</evidence>
<dbReference type="AlphaFoldDB" id="A0A9D1YX52"/>
<keyword evidence="2" id="KW-0805">Transcription regulation</keyword>